<evidence type="ECO:0000259" key="2">
    <source>
        <dbReference type="Pfam" id="PF07583"/>
    </source>
</evidence>
<organism evidence="5 6">
    <name type="scientific">Singulisphaera acidiphila (strain ATCC BAA-1392 / DSM 18658 / VKM B-2454 / MOB10)</name>
    <dbReference type="NCBI Taxonomy" id="886293"/>
    <lineage>
        <taxon>Bacteria</taxon>
        <taxon>Pseudomonadati</taxon>
        <taxon>Planctomycetota</taxon>
        <taxon>Planctomycetia</taxon>
        <taxon>Isosphaerales</taxon>
        <taxon>Isosphaeraceae</taxon>
        <taxon>Singulisphaera</taxon>
    </lineage>
</organism>
<feature type="domain" description="DUF1549" evidence="2">
    <location>
        <begin position="160"/>
        <end position="372"/>
    </location>
</feature>
<accession>L0DEH6</accession>
<evidence type="ECO:0000313" key="5">
    <source>
        <dbReference type="EMBL" id="AGA27061.1"/>
    </source>
</evidence>
<dbReference type="PANTHER" id="PTHR35889">
    <property type="entry name" value="CYCLOINULO-OLIGOSACCHARIDE FRUCTANOTRANSFERASE-RELATED"/>
    <property type="match status" value="1"/>
</dbReference>
<dbReference type="AlphaFoldDB" id="L0DEH6"/>
<dbReference type="PANTHER" id="PTHR35889:SF3">
    <property type="entry name" value="F-BOX DOMAIN-CONTAINING PROTEIN"/>
    <property type="match status" value="1"/>
</dbReference>
<dbReference type="STRING" id="886293.Sinac_2768"/>
<feature type="domain" description="DUF1553" evidence="3">
    <location>
        <begin position="721"/>
        <end position="977"/>
    </location>
</feature>
<dbReference type="InterPro" id="IPR011429">
    <property type="entry name" value="Cyt_c_Planctomycete-type"/>
</dbReference>
<dbReference type="HOGENOM" id="CLU_005632_1_0_0"/>
<dbReference type="InterPro" id="IPR022655">
    <property type="entry name" value="DUF1553"/>
</dbReference>
<sequence>MRLSTLTMLGCAIAANWAWGHLAHAEETLNFDREVAPILARRCLDCHSGPEPKGGLDLSSRTTSLRGGTNGEVIVPGKPDESVLWEQVADGTMPPKTKLSPAEKSTLKRWIADGAKWGRDPIDAFRLSTEKRAGLDWWSLQPVVRPTPPAVSDASWCENPIDRFILHRLETERLTPQPPIDRRTLIRRLSFDLLGLPPTPEEVDAFVREPRTDAYERLVDQYLASPQYGVRWGRLWLDLARYGESNGFEHDEFRPEAWPYRDWVINSLNRDMPYDEFARLQLAGDALRPKESQAIEATGFLVAGAFDSVGQNQQSAAMRKVVRQDELEDMVSTVGQTFLGLTIHCARCHDHKFDPIRQVDYYRIVASLAGVRHGVQDVAPLAPDVQAARQRIGELQRRVLEIDEPTRPQPPSALTDQTPATPPHPIARWDFDQDEQDRVGSLSSALHGEARLGRNGLRLQPPSSFAKTVPLTVDLKAKTLEAWVRLDLLEQSGGGVIGVQSLDGQAFDTIVFAEREPRRWMAGSENYSRTKSFQGPEEIEAVRHPIHVAIVYDEDGTISAYRDGKPYGIPYKTPGLHPFAAGQAEVVFGLRHGLPTPETTLGGQVLRARLYDRALTAEEVARSARSERDPRAADTSEARLSPELRSERSRLLTEIDALWSLVETKVHKVYTNSPRPPEPVYRLIRGDASQPAEVITAGGLPAVTGPAADFALTPDSIDHARRIRLAAWVTDPRNPLFSRVIVNRLWQGHFGSGLVETSSDFGFQGGQPSHPDLLNWLAAELVAQNWSLKQVHRQIVTSATYRQSSRLNPEAVKRDASNRLHWRKVPLRLEAEAVRDAMLAVSGILNLRQGGPGYREFKVTSVNGAASTLYTPIEAIGPDFDRRTIYRTWARGGRSLFLDAFDCPDPSTTAPRRAVTITPLQALALLNNDLTLRLADRMGERLRSEAGANVGRQIERAYQLAFGRAPNVDEQERARRVVENYGLPVLARAIFNSNEFLYID</sequence>
<dbReference type="eggNOG" id="COG2010">
    <property type="taxonomic scope" value="Bacteria"/>
</dbReference>
<feature type="domain" description="Cytochrome C Planctomycete-type" evidence="4">
    <location>
        <begin position="43"/>
        <end position="96"/>
    </location>
</feature>
<keyword evidence="6" id="KW-1185">Reference proteome</keyword>
<dbReference type="EMBL" id="CP003364">
    <property type="protein sequence ID" value="AGA27061.1"/>
    <property type="molecule type" value="Genomic_DNA"/>
</dbReference>
<dbReference type="Pfam" id="PF07583">
    <property type="entry name" value="PSCyt2"/>
    <property type="match status" value="1"/>
</dbReference>
<dbReference type="Gene3D" id="2.60.120.200">
    <property type="match status" value="1"/>
</dbReference>
<reference evidence="5 6" key="1">
    <citation type="submission" date="2012-02" db="EMBL/GenBank/DDBJ databases">
        <title>Complete sequence of chromosome of Singulisphaera acidiphila DSM 18658.</title>
        <authorList>
            <consortium name="US DOE Joint Genome Institute (JGI-PGF)"/>
            <person name="Lucas S."/>
            <person name="Copeland A."/>
            <person name="Lapidus A."/>
            <person name="Glavina del Rio T."/>
            <person name="Dalin E."/>
            <person name="Tice H."/>
            <person name="Bruce D."/>
            <person name="Goodwin L."/>
            <person name="Pitluck S."/>
            <person name="Peters L."/>
            <person name="Ovchinnikova G."/>
            <person name="Chertkov O."/>
            <person name="Kyrpides N."/>
            <person name="Mavromatis K."/>
            <person name="Ivanova N."/>
            <person name="Brettin T."/>
            <person name="Detter J.C."/>
            <person name="Han C."/>
            <person name="Larimer F."/>
            <person name="Land M."/>
            <person name="Hauser L."/>
            <person name="Markowitz V."/>
            <person name="Cheng J.-F."/>
            <person name="Hugenholtz P."/>
            <person name="Woyke T."/>
            <person name="Wu D."/>
            <person name="Tindall B."/>
            <person name="Pomrenke H."/>
            <person name="Brambilla E."/>
            <person name="Klenk H.-P."/>
            <person name="Eisen J.A."/>
        </authorList>
    </citation>
    <scope>NUCLEOTIDE SEQUENCE [LARGE SCALE GENOMIC DNA]</scope>
    <source>
        <strain evidence="6">ATCC BAA-1392 / DSM 18658 / VKM B-2454 / MOB10</strain>
    </source>
</reference>
<dbReference type="Proteomes" id="UP000010798">
    <property type="component" value="Chromosome"/>
</dbReference>
<dbReference type="Pfam" id="PF13385">
    <property type="entry name" value="Laminin_G_3"/>
    <property type="match status" value="1"/>
</dbReference>
<dbReference type="SUPFAM" id="SSF49899">
    <property type="entry name" value="Concanavalin A-like lectins/glucanases"/>
    <property type="match status" value="1"/>
</dbReference>
<evidence type="ECO:0000256" key="1">
    <source>
        <dbReference type="SAM" id="MobiDB-lite"/>
    </source>
</evidence>
<evidence type="ECO:0008006" key="7">
    <source>
        <dbReference type="Google" id="ProtNLM"/>
    </source>
</evidence>
<dbReference type="InterPro" id="IPR011444">
    <property type="entry name" value="DUF1549"/>
</dbReference>
<dbReference type="InterPro" id="IPR013320">
    <property type="entry name" value="ConA-like_dom_sf"/>
</dbReference>
<feature type="region of interest" description="Disordered" evidence="1">
    <location>
        <begin position="621"/>
        <end position="645"/>
    </location>
</feature>
<dbReference type="KEGG" id="saci:Sinac_2768"/>
<dbReference type="Pfam" id="PF07587">
    <property type="entry name" value="PSD1"/>
    <property type="match status" value="1"/>
</dbReference>
<gene>
    <name evidence="5" type="ordered locus">Sinac_2768</name>
</gene>
<name>L0DEH6_SINAD</name>
<feature type="region of interest" description="Disordered" evidence="1">
    <location>
        <begin position="398"/>
        <end position="428"/>
    </location>
</feature>
<proteinExistence type="predicted"/>
<evidence type="ECO:0000259" key="3">
    <source>
        <dbReference type="Pfam" id="PF07587"/>
    </source>
</evidence>
<evidence type="ECO:0000313" key="6">
    <source>
        <dbReference type="Proteomes" id="UP000010798"/>
    </source>
</evidence>
<dbReference type="Pfam" id="PF07635">
    <property type="entry name" value="PSCyt1"/>
    <property type="match status" value="1"/>
</dbReference>
<evidence type="ECO:0000259" key="4">
    <source>
        <dbReference type="Pfam" id="PF07635"/>
    </source>
</evidence>
<protein>
    <recommendedName>
        <fullName evidence="7">Planctomycete cytochrome C</fullName>
    </recommendedName>
</protein>